<sequence>MDCTPRATPVARPQAAVRQRCAYDHHCMGRDFVAGELVWVYTPKWKKGLSPKLDWVVLPTAAPLDIGYGPEKPYRDLSAMRIS</sequence>
<protein>
    <submittedName>
        <fullName evidence="1">Uncharacterized protein</fullName>
    </submittedName>
</protein>
<dbReference type="AlphaFoldDB" id="A0AAD7WYY4"/>
<proteinExistence type="predicted"/>
<evidence type="ECO:0000313" key="1">
    <source>
        <dbReference type="EMBL" id="KAJ8414357.1"/>
    </source>
</evidence>
<keyword evidence="2" id="KW-1185">Reference proteome</keyword>
<organism evidence="1 2">
    <name type="scientific">Aldrovandia affinis</name>
    <dbReference type="NCBI Taxonomy" id="143900"/>
    <lineage>
        <taxon>Eukaryota</taxon>
        <taxon>Metazoa</taxon>
        <taxon>Chordata</taxon>
        <taxon>Craniata</taxon>
        <taxon>Vertebrata</taxon>
        <taxon>Euteleostomi</taxon>
        <taxon>Actinopterygii</taxon>
        <taxon>Neopterygii</taxon>
        <taxon>Teleostei</taxon>
        <taxon>Notacanthiformes</taxon>
        <taxon>Halosauridae</taxon>
        <taxon>Aldrovandia</taxon>
    </lineage>
</organism>
<dbReference type="EMBL" id="JAINUG010000013">
    <property type="protein sequence ID" value="KAJ8414357.1"/>
    <property type="molecule type" value="Genomic_DNA"/>
</dbReference>
<dbReference type="Proteomes" id="UP001221898">
    <property type="component" value="Unassembled WGS sequence"/>
</dbReference>
<evidence type="ECO:0000313" key="2">
    <source>
        <dbReference type="Proteomes" id="UP001221898"/>
    </source>
</evidence>
<reference evidence="1" key="1">
    <citation type="journal article" date="2023" name="Science">
        <title>Genome structures resolve the early diversification of teleost fishes.</title>
        <authorList>
            <person name="Parey E."/>
            <person name="Louis A."/>
            <person name="Montfort J."/>
            <person name="Bouchez O."/>
            <person name="Roques C."/>
            <person name="Iampietro C."/>
            <person name="Lluch J."/>
            <person name="Castinel A."/>
            <person name="Donnadieu C."/>
            <person name="Desvignes T."/>
            <person name="Floi Bucao C."/>
            <person name="Jouanno E."/>
            <person name="Wen M."/>
            <person name="Mejri S."/>
            <person name="Dirks R."/>
            <person name="Jansen H."/>
            <person name="Henkel C."/>
            <person name="Chen W.J."/>
            <person name="Zahm M."/>
            <person name="Cabau C."/>
            <person name="Klopp C."/>
            <person name="Thompson A.W."/>
            <person name="Robinson-Rechavi M."/>
            <person name="Braasch I."/>
            <person name="Lecointre G."/>
            <person name="Bobe J."/>
            <person name="Postlethwait J.H."/>
            <person name="Berthelot C."/>
            <person name="Roest Crollius H."/>
            <person name="Guiguen Y."/>
        </authorList>
    </citation>
    <scope>NUCLEOTIDE SEQUENCE</scope>
    <source>
        <strain evidence="1">NC1722</strain>
    </source>
</reference>
<gene>
    <name evidence="1" type="ORF">AAFF_G00052270</name>
</gene>
<comment type="caution">
    <text evidence="1">The sequence shown here is derived from an EMBL/GenBank/DDBJ whole genome shotgun (WGS) entry which is preliminary data.</text>
</comment>
<name>A0AAD7WYY4_9TELE</name>
<accession>A0AAD7WYY4</accession>